<organism evidence="3 4">
    <name type="scientific">Saccharothrix algeriensis</name>
    <dbReference type="NCBI Taxonomy" id="173560"/>
    <lineage>
        <taxon>Bacteria</taxon>
        <taxon>Bacillati</taxon>
        <taxon>Actinomycetota</taxon>
        <taxon>Actinomycetes</taxon>
        <taxon>Pseudonocardiales</taxon>
        <taxon>Pseudonocardiaceae</taxon>
        <taxon>Saccharothrix</taxon>
    </lineage>
</organism>
<feature type="region of interest" description="Disordered" evidence="1">
    <location>
        <begin position="38"/>
        <end position="83"/>
    </location>
</feature>
<dbReference type="Proteomes" id="UP000671828">
    <property type="component" value="Chromosome"/>
</dbReference>
<dbReference type="AlphaFoldDB" id="A0A8T8I4G5"/>
<evidence type="ECO:0000313" key="4">
    <source>
        <dbReference type="Proteomes" id="UP000671828"/>
    </source>
</evidence>
<sequence>MGTVRLAASAAGACLVLSLATGLGVHYFPRLGDAPTPIAAAPTTPSTTWTHEEPTTSTSSARGGPGSREYRTDPTAPVPSGYRRVAGAGVSTVVPAYFRLEIPKSAVAADPGDEDFQARFGGDAHGPGSLWAAVGDGAAQVAATTTDYRQVALEEASYDGFDAVEWEYRHTTRSGTAARARALYWRERGAEYVLYVTSPEQRWDEAVRLFDALVTHCRIGA</sequence>
<protein>
    <submittedName>
        <fullName evidence="3">Uncharacterized protein</fullName>
    </submittedName>
</protein>
<feature type="compositionally biased region" description="Low complexity" evidence="1">
    <location>
        <begin position="38"/>
        <end position="61"/>
    </location>
</feature>
<keyword evidence="5" id="KW-1185">Reference proteome</keyword>
<accession>A0A8T8I4G5</accession>
<evidence type="ECO:0000313" key="5">
    <source>
        <dbReference type="Proteomes" id="UP001195724"/>
    </source>
</evidence>
<proteinExistence type="predicted"/>
<name>A0A8T8I4G5_9PSEU</name>
<gene>
    <name evidence="3" type="ORF">J7S33_14370</name>
    <name evidence="2" type="ORF">JOE68_002798</name>
</gene>
<evidence type="ECO:0000313" key="2">
    <source>
        <dbReference type="EMBL" id="MBM7811933.1"/>
    </source>
</evidence>
<dbReference type="EMBL" id="CP072788">
    <property type="protein sequence ID" value="QTR05637.1"/>
    <property type="molecule type" value="Genomic_DNA"/>
</dbReference>
<dbReference type="RefSeq" id="WP_204842759.1">
    <property type="nucleotide sequence ID" value="NZ_JAFBCL010000001.1"/>
</dbReference>
<evidence type="ECO:0000256" key="1">
    <source>
        <dbReference type="SAM" id="MobiDB-lite"/>
    </source>
</evidence>
<evidence type="ECO:0000313" key="3">
    <source>
        <dbReference type="EMBL" id="QTR05637.1"/>
    </source>
</evidence>
<reference evidence="3" key="2">
    <citation type="submission" date="2021-04" db="EMBL/GenBank/DDBJ databases">
        <title>Saccharothrix algeriensis WGS.</title>
        <authorList>
            <person name="Stuskova K."/>
            <person name="Hakalova E."/>
            <person name="Tebbal A.B."/>
            <person name="Eichmeier A."/>
        </authorList>
    </citation>
    <scope>NUCLEOTIDE SEQUENCE</scope>
    <source>
        <strain evidence="3">NRRL B-24137</strain>
    </source>
</reference>
<dbReference type="EMBL" id="JAFBCL010000001">
    <property type="protein sequence ID" value="MBM7811933.1"/>
    <property type="molecule type" value="Genomic_DNA"/>
</dbReference>
<dbReference type="Proteomes" id="UP001195724">
    <property type="component" value="Unassembled WGS sequence"/>
</dbReference>
<reference evidence="2 5" key="1">
    <citation type="submission" date="2021-01" db="EMBL/GenBank/DDBJ databases">
        <title>Sequencing the genomes of 1000 actinobacteria strains.</title>
        <authorList>
            <person name="Klenk H.-P."/>
        </authorList>
    </citation>
    <scope>NUCLEOTIDE SEQUENCE [LARGE SCALE GENOMIC DNA]</scope>
    <source>
        <strain evidence="2 5">DSM 44581</strain>
    </source>
</reference>